<dbReference type="Proteomes" id="UP000631114">
    <property type="component" value="Unassembled WGS sequence"/>
</dbReference>
<name>A0A835ICW7_9MAGN</name>
<reference evidence="3 4" key="1">
    <citation type="submission" date="2020-10" db="EMBL/GenBank/DDBJ databases">
        <title>The Coptis chinensis genome and diversification of protoberbering-type alkaloids.</title>
        <authorList>
            <person name="Wang B."/>
            <person name="Shu S."/>
            <person name="Song C."/>
            <person name="Liu Y."/>
        </authorList>
    </citation>
    <scope>NUCLEOTIDE SEQUENCE [LARGE SCALE GENOMIC DNA]</scope>
    <source>
        <strain evidence="3">HL-2020</strain>
        <tissue evidence="3">Leaf</tissue>
    </source>
</reference>
<dbReference type="EMBL" id="JADFTS010000003">
    <property type="protein sequence ID" value="KAF9615231.1"/>
    <property type="molecule type" value="Genomic_DNA"/>
</dbReference>
<dbReference type="GO" id="GO:0005576">
    <property type="term" value="C:extracellular region"/>
    <property type="evidence" value="ECO:0007669"/>
    <property type="project" value="TreeGrafter"/>
</dbReference>
<organism evidence="3 4">
    <name type="scientific">Coptis chinensis</name>
    <dbReference type="NCBI Taxonomy" id="261450"/>
    <lineage>
        <taxon>Eukaryota</taxon>
        <taxon>Viridiplantae</taxon>
        <taxon>Streptophyta</taxon>
        <taxon>Embryophyta</taxon>
        <taxon>Tracheophyta</taxon>
        <taxon>Spermatophyta</taxon>
        <taxon>Magnoliopsida</taxon>
        <taxon>Ranunculales</taxon>
        <taxon>Ranunculaceae</taxon>
        <taxon>Coptidoideae</taxon>
        <taxon>Coptis</taxon>
    </lineage>
</organism>
<dbReference type="GO" id="GO:0031982">
    <property type="term" value="C:vesicle"/>
    <property type="evidence" value="ECO:0007669"/>
    <property type="project" value="TreeGrafter"/>
</dbReference>
<feature type="domain" description="Prolamin-like" evidence="2">
    <location>
        <begin position="224"/>
        <end position="285"/>
    </location>
</feature>
<protein>
    <recommendedName>
        <fullName evidence="2">Prolamin-like domain-containing protein</fullName>
    </recommendedName>
</protein>
<accession>A0A835ICW7</accession>
<dbReference type="GO" id="GO:2000008">
    <property type="term" value="P:regulation of protein localization to cell surface"/>
    <property type="evidence" value="ECO:0007669"/>
    <property type="project" value="TreeGrafter"/>
</dbReference>
<dbReference type="PANTHER" id="PTHR31181:SF67">
    <property type="entry name" value="PROLAMIN-LIKE PROTEIN (DUF1278)"/>
    <property type="match status" value="1"/>
</dbReference>
<sequence>MDKVKKLFYIKLDPVTEDSNNGHVAAESLESCGGNGAIGVAGTTNVAVFPQTIVASAQNSGGSNHDQEYNEDVSEGFTHRNMCSDVCDCPFSSPITITPAVWDIATSSKPRYRTMLVVFSKHQRMFCGNLRLFYWWPSWSKAITDINSSCWPNMFPFNPGFPPSLQKTCAKGAPSDALTPKGTTSKTIESSAETFKVASAPSDTKAEDDFLVAFGRLLAPDVGKCLSSLHKTEGCVLEVITSFFSFEVGILCRSCCEAVKAIDKNCLPKIFPFKPFFPPLLQHHCANVVHRT</sequence>
<dbReference type="InterPro" id="IPR008502">
    <property type="entry name" value="Prolamin-like"/>
</dbReference>
<evidence type="ECO:0000259" key="2">
    <source>
        <dbReference type="Pfam" id="PF05617"/>
    </source>
</evidence>
<keyword evidence="1" id="KW-0732">Signal</keyword>
<evidence type="ECO:0000313" key="4">
    <source>
        <dbReference type="Proteomes" id="UP000631114"/>
    </source>
</evidence>
<dbReference type="Pfam" id="PF05617">
    <property type="entry name" value="Prolamin_like"/>
    <property type="match status" value="1"/>
</dbReference>
<keyword evidence="4" id="KW-1185">Reference proteome</keyword>
<gene>
    <name evidence="3" type="ORF">IFM89_022493</name>
</gene>
<evidence type="ECO:0000256" key="1">
    <source>
        <dbReference type="ARBA" id="ARBA00022729"/>
    </source>
</evidence>
<evidence type="ECO:0000313" key="3">
    <source>
        <dbReference type="EMBL" id="KAF9615231.1"/>
    </source>
</evidence>
<dbReference type="GO" id="GO:0009567">
    <property type="term" value="P:double fertilization forming a zygote and endosperm"/>
    <property type="evidence" value="ECO:0007669"/>
    <property type="project" value="TreeGrafter"/>
</dbReference>
<proteinExistence type="predicted"/>
<dbReference type="PANTHER" id="PTHR31181">
    <property type="entry name" value="EGG CELL-SECRETED PROTEIN 1.4"/>
    <property type="match status" value="1"/>
</dbReference>
<comment type="caution">
    <text evidence="3">The sequence shown here is derived from an EMBL/GenBank/DDBJ whole genome shotgun (WGS) entry which is preliminary data.</text>
</comment>
<dbReference type="GO" id="GO:0080155">
    <property type="term" value="P:regulation of double fertilization forming a zygote and endosperm"/>
    <property type="evidence" value="ECO:0007669"/>
    <property type="project" value="TreeGrafter"/>
</dbReference>
<dbReference type="AlphaFoldDB" id="A0A835ICW7"/>